<dbReference type="EMBL" id="JBFOLJ010000001">
    <property type="protein sequence ID" value="KAL2556359.1"/>
    <property type="molecule type" value="Genomic_DNA"/>
</dbReference>
<dbReference type="Proteomes" id="UP001604277">
    <property type="component" value="Unassembled WGS sequence"/>
</dbReference>
<evidence type="ECO:0000313" key="2">
    <source>
        <dbReference type="Proteomes" id="UP001604277"/>
    </source>
</evidence>
<name>A0ABD1X329_9LAMI</name>
<reference evidence="2" key="1">
    <citation type="submission" date="2024-07" db="EMBL/GenBank/DDBJ databases">
        <title>Two chromosome-level genome assemblies of Korean endemic species Abeliophyllum distichum and Forsythia ovata (Oleaceae).</title>
        <authorList>
            <person name="Jang H."/>
        </authorList>
    </citation>
    <scope>NUCLEOTIDE SEQUENCE [LARGE SCALE GENOMIC DNA]</scope>
</reference>
<comment type="caution">
    <text evidence="1">The sequence shown here is derived from an EMBL/GenBank/DDBJ whole genome shotgun (WGS) entry which is preliminary data.</text>
</comment>
<gene>
    <name evidence="1" type="ORF">Fot_01098</name>
</gene>
<organism evidence="1 2">
    <name type="scientific">Forsythia ovata</name>
    <dbReference type="NCBI Taxonomy" id="205694"/>
    <lineage>
        <taxon>Eukaryota</taxon>
        <taxon>Viridiplantae</taxon>
        <taxon>Streptophyta</taxon>
        <taxon>Embryophyta</taxon>
        <taxon>Tracheophyta</taxon>
        <taxon>Spermatophyta</taxon>
        <taxon>Magnoliopsida</taxon>
        <taxon>eudicotyledons</taxon>
        <taxon>Gunneridae</taxon>
        <taxon>Pentapetalae</taxon>
        <taxon>asterids</taxon>
        <taxon>lamiids</taxon>
        <taxon>Lamiales</taxon>
        <taxon>Oleaceae</taxon>
        <taxon>Forsythieae</taxon>
        <taxon>Forsythia</taxon>
    </lineage>
</organism>
<evidence type="ECO:0000313" key="1">
    <source>
        <dbReference type="EMBL" id="KAL2556359.1"/>
    </source>
</evidence>
<protein>
    <submittedName>
        <fullName evidence="1">Uncharacterized protein</fullName>
    </submittedName>
</protein>
<dbReference type="AlphaFoldDB" id="A0ABD1X329"/>
<keyword evidence="2" id="KW-1185">Reference proteome</keyword>
<sequence length="156" mass="17991">MPIINENVDRRWLRPRSLTAALIEEHSTEGVRKRPSRHTKIYEDEFGEEFIDAIKKKYFSYTLSLSTTARRRINGTSKDLLVMHPYENKTGNIGNNLRLRWKPAVSGLAAIVTGSSPPQNCLINLPLMNRNSTLDNKDWSEQNIIVRGNKFLKYCE</sequence>
<accession>A0ABD1X329</accession>
<proteinExistence type="predicted"/>